<accession>A0ABV8UKT8</accession>
<dbReference type="PANTHER" id="PTHR10625">
    <property type="entry name" value="HISTONE DEACETYLASE HDAC1-RELATED"/>
    <property type="match status" value="1"/>
</dbReference>
<proteinExistence type="inferred from homology"/>
<keyword evidence="4" id="KW-1185">Reference proteome</keyword>
<dbReference type="InterPro" id="IPR037138">
    <property type="entry name" value="His_deacetylse_dom_sf"/>
</dbReference>
<organism evidence="3 4">
    <name type="scientific">Fodinicurvata halophila</name>
    <dbReference type="NCBI Taxonomy" id="1419723"/>
    <lineage>
        <taxon>Bacteria</taxon>
        <taxon>Pseudomonadati</taxon>
        <taxon>Pseudomonadota</taxon>
        <taxon>Alphaproteobacteria</taxon>
        <taxon>Rhodospirillales</taxon>
        <taxon>Rhodovibrionaceae</taxon>
        <taxon>Fodinicurvata</taxon>
    </lineage>
</organism>
<dbReference type="SUPFAM" id="SSF52768">
    <property type="entry name" value="Arginase/deacetylase"/>
    <property type="match status" value="1"/>
</dbReference>
<reference evidence="4" key="1">
    <citation type="journal article" date="2019" name="Int. J. Syst. Evol. Microbiol.">
        <title>The Global Catalogue of Microorganisms (GCM) 10K type strain sequencing project: providing services to taxonomists for standard genome sequencing and annotation.</title>
        <authorList>
            <consortium name="The Broad Institute Genomics Platform"/>
            <consortium name="The Broad Institute Genome Sequencing Center for Infectious Disease"/>
            <person name="Wu L."/>
            <person name="Ma J."/>
        </authorList>
    </citation>
    <scope>NUCLEOTIDE SEQUENCE [LARGE SCALE GENOMIC DNA]</scope>
    <source>
        <strain evidence="4">CECT 8472</strain>
    </source>
</reference>
<dbReference type="InterPro" id="IPR000286">
    <property type="entry name" value="HDACs"/>
</dbReference>
<comment type="caution">
    <text evidence="3">The sequence shown here is derived from an EMBL/GenBank/DDBJ whole genome shotgun (WGS) entry which is preliminary data.</text>
</comment>
<evidence type="ECO:0000313" key="4">
    <source>
        <dbReference type="Proteomes" id="UP001595799"/>
    </source>
</evidence>
<dbReference type="Proteomes" id="UP001595799">
    <property type="component" value="Unassembled WGS sequence"/>
</dbReference>
<comment type="similarity">
    <text evidence="1">Belongs to the histone deacetylase family.</text>
</comment>
<dbReference type="InterPro" id="IPR023696">
    <property type="entry name" value="Ureohydrolase_dom_sf"/>
</dbReference>
<dbReference type="RefSeq" id="WP_382421428.1">
    <property type="nucleotide sequence ID" value="NZ_JBHSCW010000003.1"/>
</dbReference>
<feature type="domain" description="Histone deacetylase" evidence="2">
    <location>
        <begin position="20"/>
        <end position="306"/>
    </location>
</feature>
<sequence length="309" mass="33123">MSTFLFTHDACLRHETGRGHPENPDRLRAVLQALEAEEFRELQWREAPQASRDQLTRVHPESYIERIFAALPDEGVGFLDGDTTLSPDSGEAALRAAGAACAAVDAVMIGDADNAFCAVRPPGHHAEPAQAMGFCLFSNIAVAAQHARVFHGLHRIAVVDFDVHHGNGTQAAFWDDPDLLLISTHQMPLYPGTGAASERGIASNILNIPLPTGAGSEEFREAFSNIVLPRLSSFAPDFVFISAGFDAHEADPLAGLKLHEDDFGWATEQTVEAAQHGCGGRVVSLLEGGYDLRALGSSAAAHVRALMQT</sequence>
<name>A0ABV8UKT8_9PROT</name>
<dbReference type="Pfam" id="PF00850">
    <property type="entry name" value="Hist_deacetyl"/>
    <property type="match status" value="1"/>
</dbReference>
<dbReference type="PRINTS" id="PR01270">
    <property type="entry name" value="HDASUPER"/>
</dbReference>
<evidence type="ECO:0000256" key="1">
    <source>
        <dbReference type="ARBA" id="ARBA00005947"/>
    </source>
</evidence>
<dbReference type="InterPro" id="IPR023801">
    <property type="entry name" value="His_deacetylse_dom"/>
</dbReference>
<dbReference type="PANTHER" id="PTHR10625:SF10">
    <property type="entry name" value="HISTONE DEACETYLASE HDAC1"/>
    <property type="match status" value="1"/>
</dbReference>
<dbReference type="CDD" id="cd11599">
    <property type="entry name" value="HDAC_classII_2"/>
    <property type="match status" value="1"/>
</dbReference>
<evidence type="ECO:0000259" key="2">
    <source>
        <dbReference type="Pfam" id="PF00850"/>
    </source>
</evidence>
<gene>
    <name evidence="3" type="ORF">ACFOW6_05975</name>
</gene>
<dbReference type="EMBL" id="JBHSCW010000003">
    <property type="protein sequence ID" value="MFC4351088.1"/>
    <property type="molecule type" value="Genomic_DNA"/>
</dbReference>
<evidence type="ECO:0000313" key="3">
    <source>
        <dbReference type="EMBL" id="MFC4351088.1"/>
    </source>
</evidence>
<dbReference type="Gene3D" id="3.40.800.20">
    <property type="entry name" value="Histone deacetylase domain"/>
    <property type="match status" value="1"/>
</dbReference>
<protein>
    <submittedName>
        <fullName evidence="3">Histone deacetylase family protein</fullName>
    </submittedName>
</protein>